<reference evidence="6 7" key="1">
    <citation type="submission" date="2019-03" db="EMBL/GenBank/DDBJ databases">
        <title>Draft genome sequences of novel Actinobacteria.</title>
        <authorList>
            <person name="Sahin N."/>
            <person name="Ay H."/>
            <person name="Saygin H."/>
        </authorList>
    </citation>
    <scope>NUCLEOTIDE SEQUENCE [LARGE SCALE GENOMIC DNA]</scope>
    <source>
        <strain evidence="6 7">16K309</strain>
    </source>
</reference>
<feature type="domain" description="HTH araC/xylS-type" evidence="5">
    <location>
        <begin position="219"/>
        <end position="318"/>
    </location>
</feature>
<dbReference type="SUPFAM" id="SSF46689">
    <property type="entry name" value="Homeodomain-like"/>
    <property type="match status" value="2"/>
</dbReference>
<feature type="region of interest" description="Disordered" evidence="4">
    <location>
        <begin position="91"/>
        <end position="110"/>
    </location>
</feature>
<evidence type="ECO:0000256" key="2">
    <source>
        <dbReference type="ARBA" id="ARBA00023125"/>
    </source>
</evidence>
<dbReference type="OrthoDB" id="5464689at2"/>
<protein>
    <submittedName>
        <fullName evidence="6">AraC family transcriptional regulator</fullName>
    </submittedName>
</protein>
<dbReference type="Gene3D" id="1.10.10.60">
    <property type="entry name" value="Homeodomain-like"/>
    <property type="match status" value="1"/>
</dbReference>
<dbReference type="GO" id="GO:0003700">
    <property type="term" value="F:DNA-binding transcription factor activity"/>
    <property type="evidence" value="ECO:0007669"/>
    <property type="project" value="InterPro"/>
</dbReference>
<dbReference type="Pfam" id="PF12833">
    <property type="entry name" value="HTH_18"/>
    <property type="match status" value="1"/>
</dbReference>
<keyword evidence="3" id="KW-0804">Transcription</keyword>
<dbReference type="Pfam" id="PF14525">
    <property type="entry name" value="AraC_binding_2"/>
    <property type="match status" value="1"/>
</dbReference>
<keyword evidence="7" id="KW-1185">Reference proteome</keyword>
<evidence type="ECO:0000259" key="5">
    <source>
        <dbReference type="PROSITE" id="PS01124"/>
    </source>
</evidence>
<accession>A0A4R4VUG1</accession>
<dbReference type="InterPro" id="IPR050204">
    <property type="entry name" value="AraC_XylS_family_regulators"/>
</dbReference>
<dbReference type="PANTHER" id="PTHR46796">
    <property type="entry name" value="HTH-TYPE TRANSCRIPTIONAL ACTIVATOR RHAS-RELATED"/>
    <property type="match status" value="1"/>
</dbReference>
<dbReference type="InterPro" id="IPR035418">
    <property type="entry name" value="AraC-bd_2"/>
</dbReference>
<comment type="caution">
    <text evidence="6">The sequence shown here is derived from an EMBL/GenBank/DDBJ whole genome shotgun (WGS) entry which is preliminary data.</text>
</comment>
<evidence type="ECO:0000256" key="3">
    <source>
        <dbReference type="ARBA" id="ARBA00023163"/>
    </source>
</evidence>
<dbReference type="PROSITE" id="PS00041">
    <property type="entry name" value="HTH_ARAC_FAMILY_1"/>
    <property type="match status" value="1"/>
</dbReference>
<evidence type="ECO:0000313" key="7">
    <source>
        <dbReference type="Proteomes" id="UP000295674"/>
    </source>
</evidence>
<evidence type="ECO:0000256" key="4">
    <source>
        <dbReference type="SAM" id="MobiDB-lite"/>
    </source>
</evidence>
<gene>
    <name evidence="6" type="ORF">E1181_13605</name>
</gene>
<dbReference type="RefSeq" id="WP_132674659.1">
    <property type="nucleotide sequence ID" value="NZ_SMKS01000019.1"/>
</dbReference>
<organism evidence="6 7">
    <name type="scientific">Saccharopolyspora terrae</name>
    <dbReference type="NCBI Taxonomy" id="2530384"/>
    <lineage>
        <taxon>Bacteria</taxon>
        <taxon>Bacillati</taxon>
        <taxon>Actinomycetota</taxon>
        <taxon>Actinomycetes</taxon>
        <taxon>Pseudonocardiales</taxon>
        <taxon>Pseudonocardiaceae</taxon>
        <taxon>Saccharopolyspora</taxon>
    </lineage>
</organism>
<dbReference type="Proteomes" id="UP000295674">
    <property type="component" value="Unassembled WGS sequence"/>
</dbReference>
<keyword evidence="1" id="KW-0805">Transcription regulation</keyword>
<sequence length="318" mass="34817">MVTGTSEEAVRRAATRDWSEAIRAVTGAYFPHELRPLSPTDRLDLSMHTVDLGPVTVGRIGWGVDVAIDCAYPDAYEVNMPLAGRLESRHGRDQVVSGEGTGTIFPPNRTTPITRWSSECTVVGVKFDRACLEREADRVLAAPLPGGLDLPAQIDRRSAATRGWLHFVRNLTADLGETDAMLCDDVLKRQLSSTIMTGFLLAMHPDRRSSAPARPRIVNRVLDRLRENPARAWTAAEMAEIAGVSVRRLQEGFQEYVGATPSACLRDIRLARAHEDLVAASTSTVAEVAARWNFTNTGRFAAAYRDKYGCAPSTTLQA</sequence>
<dbReference type="InterPro" id="IPR018060">
    <property type="entry name" value="HTH_AraC"/>
</dbReference>
<proteinExistence type="predicted"/>
<dbReference type="PANTHER" id="PTHR46796:SF12">
    <property type="entry name" value="HTH-TYPE DNA-BINDING TRANSCRIPTIONAL ACTIVATOR EUTR"/>
    <property type="match status" value="1"/>
</dbReference>
<dbReference type="InterPro" id="IPR009057">
    <property type="entry name" value="Homeodomain-like_sf"/>
</dbReference>
<dbReference type="PROSITE" id="PS01124">
    <property type="entry name" value="HTH_ARAC_FAMILY_2"/>
    <property type="match status" value="1"/>
</dbReference>
<keyword evidence="2" id="KW-0238">DNA-binding</keyword>
<dbReference type="AlphaFoldDB" id="A0A4R4VUG1"/>
<dbReference type="SMART" id="SM00342">
    <property type="entry name" value="HTH_ARAC"/>
    <property type="match status" value="1"/>
</dbReference>
<dbReference type="GO" id="GO:0043565">
    <property type="term" value="F:sequence-specific DNA binding"/>
    <property type="evidence" value="ECO:0007669"/>
    <property type="project" value="InterPro"/>
</dbReference>
<evidence type="ECO:0000313" key="6">
    <source>
        <dbReference type="EMBL" id="TDD06055.1"/>
    </source>
</evidence>
<dbReference type="EMBL" id="SMKS01000019">
    <property type="protein sequence ID" value="TDD06055.1"/>
    <property type="molecule type" value="Genomic_DNA"/>
</dbReference>
<evidence type="ECO:0000256" key="1">
    <source>
        <dbReference type="ARBA" id="ARBA00023015"/>
    </source>
</evidence>
<dbReference type="InterPro" id="IPR018062">
    <property type="entry name" value="HTH_AraC-typ_CS"/>
</dbReference>
<name>A0A4R4VUG1_9PSEU</name>